<evidence type="ECO:0000313" key="2">
    <source>
        <dbReference type="EMBL" id="CAJ0564734.1"/>
    </source>
</evidence>
<keyword evidence="3" id="KW-1185">Reference proteome</keyword>
<keyword evidence="1" id="KW-0472">Membrane</keyword>
<keyword evidence="1" id="KW-0812">Transmembrane</keyword>
<dbReference type="Pfam" id="PF07801">
    <property type="entry name" value="DUF1647"/>
    <property type="match status" value="1"/>
</dbReference>
<dbReference type="AlphaFoldDB" id="A0AA36CAC6"/>
<feature type="non-terminal residue" evidence="2">
    <location>
        <position position="1"/>
    </location>
</feature>
<comment type="caution">
    <text evidence="2">The sequence shown here is derived from an EMBL/GenBank/DDBJ whole genome shotgun (WGS) entry which is preliminary data.</text>
</comment>
<dbReference type="PANTHER" id="PTHR31389">
    <property type="entry name" value="LD39211P"/>
    <property type="match status" value="1"/>
</dbReference>
<evidence type="ECO:0000256" key="1">
    <source>
        <dbReference type="SAM" id="Phobius"/>
    </source>
</evidence>
<organism evidence="2 3">
    <name type="scientific">Mesorhabditis spiculigera</name>
    <dbReference type="NCBI Taxonomy" id="96644"/>
    <lineage>
        <taxon>Eukaryota</taxon>
        <taxon>Metazoa</taxon>
        <taxon>Ecdysozoa</taxon>
        <taxon>Nematoda</taxon>
        <taxon>Chromadorea</taxon>
        <taxon>Rhabditida</taxon>
        <taxon>Rhabditina</taxon>
        <taxon>Rhabditomorpha</taxon>
        <taxon>Rhabditoidea</taxon>
        <taxon>Rhabditidae</taxon>
        <taxon>Mesorhabditinae</taxon>
        <taxon>Mesorhabditis</taxon>
    </lineage>
</organism>
<protein>
    <submittedName>
        <fullName evidence="2">Uncharacterized protein</fullName>
    </submittedName>
</protein>
<proteinExistence type="predicted"/>
<dbReference type="EMBL" id="CATQJA010000905">
    <property type="protein sequence ID" value="CAJ0564734.1"/>
    <property type="molecule type" value="Genomic_DNA"/>
</dbReference>
<name>A0AA36CAC6_9BILA</name>
<dbReference type="Proteomes" id="UP001177023">
    <property type="component" value="Unassembled WGS sequence"/>
</dbReference>
<gene>
    <name evidence="2" type="ORF">MSPICULIGERA_LOCUS3406</name>
</gene>
<dbReference type="PANTHER" id="PTHR31389:SF4">
    <property type="entry name" value="LD39211P"/>
    <property type="match status" value="1"/>
</dbReference>
<accession>A0AA36CAC6</accession>
<keyword evidence="1" id="KW-1133">Transmembrane helix</keyword>
<reference evidence="2" key="1">
    <citation type="submission" date="2023-06" db="EMBL/GenBank/DDBJ databases">
        <authorList>
            <person name="Delattre M."/>
        </authorList>
    </citation>
    <scope>NUCLEOTIDE SEQUENCE</scope>
    <source>
        <strain evidence="2">AF72</strain>
    </source>
</reference>
<feature type="transmembrane region" description="Helical" evidence="1">
    <location>
        <begin position="16"/>
        <end position="32"/>
    </location>
</feature>
<sequence length="338" mass="39843">MPISRQFLNTVKRRKIPILIGAIFGFIFFWYLNGRHRGAEIPRIKLGNEPVQFTIENLSGKPFDYDLVWYLDRFGLTEDQIKLQKSIPIKSSDVTFIMYSSSNHFRESRLTLRHFRNFYNNSIIYYDLGLDEDQREELDEVCNLQVRDFDFESYPRHVRQLTTYGFKVIIAAEMLLEHPAFWMVDTSVHLDSPNCLSKVYEAVNNGTAPDFVMGQVVGKQMAYTYPEMFDYLPFPTKYHDEHQREAVVFYHRSQQSKRILKWLLLCALTEGCIAPRNSFFDWITFRASGYHRYDQSAGTILRSAFIRQNPIQFAYVHDCAKVERGMPDDEPLQNICHY</sequence>
<evidence type="ECO:0000313" key="3">
    <source>
        <dbReference type="Proteomes" id="UP001177023"/>
    </source>
</evidence>
<dbReference type="InterPro" id="IPR012444">
    <property type="entry name" value="DUF1647"/>
</dbReference>